<gene>
    <name evidence="1" type="ORF">ROI90_04145</name>
</gene>
<keyword evidence="2" id="KW-1185">Reference proteome</keyword>
<proteinExistence type="predicted"/>
<dbReference type="EMBL" id="JAWDJT010000002">
    <property type="protein sequence ID" value="MDU0369576.1"/>
    <property type="molecule type" value="Genomic_DNA"/>
</dbReference>
<accession>A0ABU3TDW2</accession>
<evidence type="ECO:0000313" key="2">
    <source>
        <dbReference type="Proteomes" id="UP001250698"/>
    </source>
</evidence>
<dbReference type="Proteomes" id="UP001250698">
    <property type="component" value="Unassembled WGS sequence"/>
</dbReference>
<evidence type="ECO:0000313" key="1">
    <source>
        <dbReference type="EMBL" id="MDU0369576.1"/>
    </source>
</evidence>
<organism evidence="1 2">
    <name type="scientific">Hymenobacter endophyticus</name>
    <dbReference type="NCBI Taxonomy" id="3076335"/>
    <lineage>
        <taxon>Bacteria</taxon>
        <taxon>Pseudomonadati</taxon>
        <taxon>Bacteroidota</taxon>
        <taxon>Cytophagia</taxon>
        <taxon>Cytophagales</taxon>
        <taxon>Hymenobacteraceae</taxon>
        <taxon>Hymenobacter</taxon>
    </lineage>
</organism>
<dbReference type="RefSeq" id="WP_315997068.1">
    <property type="nucleotide sequence ID" value="NZ_JAWDJT010000002.1"/>
</dbReference>
<comment type="caution">
    <text evidence="1">The sequence shown here is derived from an EMBL/GenBank/DDBJ whole genome shotgun (WGS) entry which is preliminary data.</text>
</comment>
<protein>
    <submittedName>
        <fullName evidence="1">Uncharacterized protein</fullName>
    </submittedName>
</protein>
<name>A0ABU3TDW2_9BACT</name>
<sequence length="189" mass="21557">MLDSLIVGALNGLLTQGGLSFADKFKKMKLKGRIEQGSATDNELFKYNELLGSSLADYVESSRLMNAFLARNPNHLFPNITRGVNGIAIIIQRKQRIAFPDMKQLPEFDEVRRHISKAYELVHTTQDNWLKGLKTTDELFLLYVFKVAQAYYFKGFIEHLDGNVEEAKQLKSEGVKLDKRVLKMLPYGN</sequence>
<reference evidence="1 2" key="1">
    <citation type="submission" date="2023-10" db="EMBL/GenBank/DDBJ databases">
        <title>Hymenobacter endophyticus sp. nov., an isolate from the leaf tissues of wheat.</title>
        <authorList>
            <person name="Dai Y."/>
        </authorList>
    </citation>
    <scope>NUCLEOTIDE SEQUENCE [LARGE SCALE GENOMIC DNA]</scope>
    <source>
        <strain evidence="1 2">ZK17L-C2</strain>
    </source>
</reference>